<organism evidence="1 2">
    <name type="scientific">Bacillus thuringiensis</name>
    <dbReference type="NCBI Taxonomy" id="1428"/>
    <lineage>
        <taxon>Bacteria</taxon>
        <taxon>Bacillati</taxon>
        <taxon>Bacillota</taxon>
        <taxon>Bacilli</taxon>
        <taxon>Bacillales</taxon>
        <taxon>Bacillaceae</taxon>
        <taxon>Bacillus</taxon>
        <taxon>Bacillus cereus group</taxon>
    </lineage>
</organism>
<reference evidence="1 2" key="1">
    <citation type="submission" date="2017-09" db="EMBL/GenBank/DDBJ databases">
        <title>Large-scale bioinformatics analysis of Bacillus genomes uncovers conserved roles of natural products in bacterial physiology.</title>
        <authorList>
            <consortium name="Agbiome Team Llc"/>
            <person name="Bleich R.M."/>
            <person name="Grubbs K.J."/>
            <person name="Santa Maria K.C."/>
            <person name="Allen S.E."/>
            <person name="Farag S."/>
            <person name="Shank E.A."/>
            <person name="Bowers A."/>
        </authorList>
    </citation>
    <scope>NUCLEOTIDE SEQUENCE [LARGE SCALE GENOMIC DNA]</scope>
    <source>
        <strain evidence="1 2">AFS085496</strain>
    </source>
</reference>
<dbReference type="EMBL" id="NUVX01000130">
    <property type="protein sequence ID" value="PFJ24642.1"/>
    <property type="molecule type" value="Genomic_DNA"/>
</dbReference>
<dbReference type="AlphaFoldDB" id="A0A9X6WGQ1"/>
<sequence>METVMIKAEFDHSKLKELGYTYVIIEGGYVSKDLATIVIINRRPYEREVMQYIPNAENEHMENVKKLKQIGAIE</sequence>
<name>A0A9X6WGQ1_BACTU</name>
<comment type="caution">
    <text evidence="1">The sequence shown here is derived from an EMBL/GenBank/DDBJ whole genome shotgun (WGS) entry which is preliminary data.</text>
</comment>
<dbReference type="RefSeq" id="WP_098517961.1">
    <property type="nucleotide sequence ID" value="NZ_NUVX01000130.1"/>
</dbReference>
<proteinExistence type="predicted"/>
<gene>
    <name evidence="1" type="ORF">COJ15_36510</name>
</gene>
<accession>A0A9X6WGQ1</accession>
<dbReference type="Proteomes" id="UP000224003">
    <property type="component" value="Unassembled WGS sequence"/>
</dbReference>
<evidence type="ECO:0000313" key="2">
    <source>
        <dbReference type="Proteomes" id="UP000224003"/>
    </source>
</evidence>
<protein>
    <submittedName>
        <fullName evidence="1">Uncharacterized protein</fullName>
    </submittedName>
</protein>
<evidence type="ECO:0000313" key="1">
    <source>
        <dbReference type="EMBL" id="PFJ24642.1"/>
    </source>
</evidence>